<dbReference type="InterPro" id="IPR050759">
    <property type="entry name" value="Serine_protease_kringle"/>
</dbReference>
<evidence type="ECO:0000313" key="5">
    <source>
        <dbReference type="Proteomes" id="UP000838412"/>
    </source>
</evidence>
<dbReference type="SUPFAM" id="SSF57440">
    <property type="entry name" value="Kringle-like"/>
    <property type="match status" value="3"/>
</dbReference>
<protein>
    <submittedName>
        <fullName evidence="4">PLG protein</fullName>
    </submittedName>
</protein>
<dbReference type="EMBL" id="OV696698">
    <property type="protein sequence ID" value="CAH1242684.1"/>
    <property type="molecule type" value="Genomic_DNA"/>
</dbReference>
<dbReference type="CDD" id="cd00108">
    <property type="entry name" value="KR"/>
    <property type="match status" value="3"/>
</dbReference>
<feature type="domain" description="Kringle" evidence="3">
    <location>
        <begin position="17"/>
        <end position="99"/>
    </location>
</feature>
<accession>A0A8K0EAV0</accession>
<evidence type="ECO:0000256" key="2">
    <source>
        <dbReference type="ARBA" id="ARBA00023157"/>
    </source>
</evidence>
<dbReference type="AlphaFoldDB" id="A0A8K0EAV0"/>
<dbReference type="PANTHER" id="PTHR24261:SF7">
    <property type="entry name" value="KRINGLE DOMAIN-CONTAINING PROTEIN"/>
    <property type="match status" value="1"/>
</dbReference>
<keyword evidence="5" id="KW-1185">Reference proteome</keyword>
<reference evidence="4" key="1">
    <citation type="submission" date="2022-01" db="EMBL/GenBank/DDBJ databases">
        <authorList>
            <person name="Braso-Vives M."/>
        </authorList>
    </citation>
    <scope>NUCLEOTIDE SEQUENCE</scope>
</reference>
<dbReference type="InterPro" id="IPR038178">
    <property type="entry name" value="Kringle_sf"/>
</dbReference>
<evidence type="ECO:0000313" key="4">
    <source>
        <dbReference type="EMBL" id="CAH1242684.1"/>
    </source>
</evidence>
<gene>
    <name evidence="4" type="primary">PLG</name>
    <name evidence="4" type="ORF">BLAG_LOCUS5954</name>
</gene>
<dbReference type="SMART" id="SM00130">
    <property type="entry name" value="KR"/>
    <property type="match status" value="3"/>
</dbReference>
<dbReference type="InterPro" id="IPR000001">
    <property type="entry name" value="Kringle"/>
</dbReference>
<dbReference type="InterPro" id="IPR018056">
    <property type="entry name" value="Kringle_CS"/>
</dbReference>
<dbReference type="PROSITE" id="PS00021">
    <property type="entry name" value="KRINGLE_1"/>
    <property type="match status" value="2"/>
</dbReference>
<dbReference type="InterPro" id="IPR013806">
    <property type="entry name" value="Kringle-like"/>
</dbReference>
<dbReference type="Proteomes" id="UP000838412">
    <property type="component" value="Chromosome 13"/>
</dbReference>
<organism evidence="4 5">
    <name type="scientific">Branchiostoma lanceolatum</name>
    <name type="common">Common lancelet</name>
    <name type="synonym">Amphioxus lanceolatum</name>
    <dbReference type="NCBI Taxonomy" id="7740"/>
    <lineage>
        <taxon>Eukaryota</taxon>
        <taxon>Metazoa</taxon>
        <taxon>Chordata</taxon>
        <taxon>Cephalochordata</taxon>
        <taxon>Leptocardii</taxon>
        <taxon>Amphioxiformes</taxon>
        <taxon>Branchiostomatidae</taxon>
        <taxon>Branchiostoma</taxon>
    </lineage>
</organism>
<dbReference type="PANTHER" id="PTHR24261">
    <property type="entry name" value="PLASMINOGEN-RELATED"/>
    <property type="match status" value="1"/>
</dbReference>
<keyword evidence="1" id="KW-0420">Kringle</keyword>
<proteinExistence type="predicted"/>
<feature type="domain" description="Kringle" evidence="3">
    <location>
        <begin position="192"/>
        <end position="270"/>
    </location>
</feature>
<dbReference type="Gene3D" id="2.40.20.10">
    <property type="entry name" value="Plasminogen Kringle 4"/>
    <property type="match status" value="3"/>
</dbReference>
<dbReference type="PRINTS" id="PR00018">
    <property type="entry name" value="KRINGLE"/>
</dbReference>
<name>A0A8K0EAV0_BRALA</name>
<dbReference type="OrthoDB" id="41905at2759"/>
<keyword evidence="2" id="KW-1015">Disulfide bond</keyword>
<dbReference type="GO" id="GO:0004175">
    <property type="term" value="F:endopeptidase activity"/>
    <property type="evidence" value="ECO:0007669"/>
    <property type="project" value="TreeGrafter"/>
</dbReference>
<dbReference type="Pfam" id="PF00051">
    <property type="entry name" value="Kringle"/>
    <property type="match status" value="3"/>
</dbReference>
<evidence type="ECO:0000259" key="3">
    <source>
        <dbReference type="SMART" id="SM00130"/>
    </source>
</evidence>
<dbReference type="GO" id="GO:0005102">
    <property type="term" value="F:signaling receptor binding"/>
    <property type="evidence" value="ECO:0007669"/>
    <property type="project" value="TreeGrafter"/>
</dbReference>
<feature type="domain" description="Kringle" evidence="3">
    <location>
        <begin position="107"/>
        <end position="189"/>
    </location>
</feature>
<sequence length="273" mass="31450">MTYSFDPQEEEMEIPDKTCQRDDGVSYRGTVSVTVEGRVCLPWDQHSHHYTKAKFGEKYGLDYNYCRNPASDGEGAWCYIKSSHKSLYWQYCPVPKCGAERQKISDKTCQKGNGVSYRGTVNVTTTGKACLPWDKHSSHYTKARFGEKNGLYKNYCRNPEADEDRVWCYVKSSYDDTYWEFCPVPQCDTESYEERGQSYRGTTAMGWKGEPCREWAGNGKKYNPKAYPDSDLTKNYCRNPSPGSDHAPWCYLVSSSKLDWDYCAIPKCMKNKP</sequence>
<evidence type="ECO:0000256" key="1">
    <source>
        <dbReference type="ARBA" id="ARBA00022572"/>
    </source>
</evidence>
<dbReference type="GO" id="GO:0005615">
    <property type="term" value="C:extracellular space"/>
    <property type="evidence" value="ECO:0007669"/>
    <property type="project" value="TreeGrafter"/>
</dbReference>